<dbReference type="Proteomes" id="UP000469452">
    <property type="component" value="Unassembled WGS sequence"/>
</dbReference>
<reference evidence="2 3" key="1">
    <citation type="submission" date="2019-06" db="EMBL/GenBank/DDBJ databases">
        <title>Genomics analysis of Aphanomyces spp. identifies a new class of oomycete effector associated with host adaptation.</title>
        <authorList>
            <person name="Gaulin E."/>
        </authorList>
    </citation>
    <scope>NUCLEOTIDE SEQUENCE [LARGE SCALE GENOMIC DNA]</scope>
    <source>
        <strain evidence="2 3">E</strain>
    </source>
</reference>
<dbReference type="GO" id="GO:0003677">
    <property type="term" value="F:DNA binding"/>
    <property type="evidence" value="ECO:0007669"/>
    <property type="project" value="UniProtKB-KW"/>
</dbReference>
<evidence type="ECO:0000313" key="3">
    <source>
        <dbReference type="Proteomes" id="UP000469452"/>
    </source>
</evidence>
<proteinExistence type="predicted"/>
<dbReference type="AlphaFoldDB" id="A0A6A4Z7Q3"/>
<comment type="caution">
    <text evidence="2">The sequence shown here is derived from an EMBL/GenBank/DDBJ whole genome shotgun (WGS) entry which is preliminary data.</text>
</comment>
<dbReference type="VEuPathDB" id="FungiDB:H257_06732"/>
<name>A0A6A4Z7Q3_APHAT</name>
<dbReference type="InterPro" id="IPR010998">
    <property type="entry name" value="Integrase_recombinase_N"/>
</dbReference>
<accession>A0A6A4Z7Q3</accession>
<organism evidence="2 3">
    <name type="scientific">Aphanomyces astaci</name>
    <name type="common">Crayfish plague agent</name>
    <dbReference type="NCBI Taxonomy" id="112090"/>
    <lineage>
        <taxon>Eukaryota</taxon>
        <taxon>Sar</taxon>
        <taxon>Stramenopiles</taxon>
        <taxon>Oomycota</taxon>
        <taxon>Saprolegniomycetes</taxon>
        <taxon>Saprolegniales</taxon>
        <taxon>Verrucalvaceae</taxon>
        <taxon>Aphanomyces</taxon>
    </lineage>
</organism>
<keyword evidence="1" id="KW-0238">DNA-binding</keyword>
<evidence type="ECO:0000256" key="1">
    <source>
        <dbReference type="ARBA" id="ARBA00023125"/>
    </source>
</evidence>
<evidence type="ECO:0000313" key="2">
    <source>
        <dbReference type="EMBL" id="KAF0708141.1"/>
    </source>
</evidence>
<dbReference type="EMBL" id="VJMI01019135">
    <property type="protein sequence ID" value="KAF0708141.1"/>
    <property type="molecule type" value="Genomic_DNA"/>
</dbReference>
<protein>
    <submittedName>
        <fullName evidence="2">Uncharacterized protein</fullName>
    </submittedName>
</protein>
<gene>
    <name evidence="2" type="ORF">AaE_013335</name>
</gene>
<dbReference type="Gene3D" id="1.10.150.130">
    <property type="match status" value="1"/>
</dbReference>
<sequence length="166" mass="18903">MGATKRKHAERQVPAEPGDGIKALRVVDNTRKQYESTLARWARWLEKEHPSSIDQGGIVLPLTVPVCKGLLTYSSSKRNRQGVELMPQQYNSYATISGVISAIKYLYTERAQSMHGELETMFTENCAGYKRKVVQLRSSGKSRANLRCPSPDIDTWRFEHYSRLKI</sequence>